<evidence type="ECO:0000313" key="1">
    <source>
        <dbReference type="EMBL" id="GER59831.1"/>
    </source>
</evidence>
<sequence length="288" mass="32775">MKRLIILLIVLLGIWFFFWTKKGDVIKNTALTYVLPVSNINEAGTNIISRLKIPEGFKRDTAVAGSFQNYIQEYPLKVYGSKVINYDGKPYLYQQGHVGVLEVSVPSNGLQQCADALIRLRADYLWNTNRKKEIGFKFTSGHYCSWKKYSEGFRPKVDGNKVSFHKTASVNNSKENFYNYLNLMYTYAGTQSLFAELPSIDKISELKIGDMLIKPGFPGHVVMIADIIQNESGERLFALIQGNTPAQSVHLLKNPKNTSVSPWFTLKVGAPLQIPTYYFEEARFMRFL</sequence>
<dbReference type="RefSeq" id="WP_151674282.1">
    <property type="nucleotide sequence ID" value="NZ_BKCG01000004.1"/>
</dbReference>
<protein>
    <recommendedName>
        <fullName evidence="3">DUF4846 domain-containing protein</fullName>
    </recommendedName>
</protein>
<accession>A0A5J4J212</accession>
<dbReference type="InterPro" id="IPR032315">
    <property type="entry name" value="DUF4846"/>
</dbReference>
<dbReference type="EMBL" id="BKCG01000004">
    <property type="protein sequence ID" value="GER59831.1"/>
    <property type="molecule type" value="Genomic_DNA"/>
</dbReference>
<dbReference type="Pfam" id="PF16138">
    <property type="entry name" value="DUF4846"/>
    <property type="match status" value="1"/>
</dbReference>
<organism evidence="1 2">
    <name type="scientific">Patiriisocius marinus</name>
    <dbReference type="NCBI Taxonomy" id="1397112"/>
    <lineage>
        <taxon>Bacteria</taxon>
        <taxon>Pseudomonadati</taxon>
        <taxon>Bacteroidota</taxon>
        <taxon>Flavobacteriia</taxon>
        <taxon>Flavobacteriales</taxon>
        <taxon>Flavobacteriaceae</taxon>
        <taxon>Patiriisocius</taxon>
    </lineage>
</organism>
<evidence type="ECO:0000313" key="2">
    <source>
        <dbReference type="Proteomes" id="UP000326509"/>
    </source>
</evidence>
<dbReference type="Proteomes" id="UP000326509">
    <property type="component" value="Unassembled WGS sequence"/>
</dbReference>
<gene>
    <name evidence="1" type="ORF">ULMA_19390</name>
</gene>
<reference evidence="1 2" key="1">
    <citation type="submission" date="2019-08" db="EMBL/GenBank/DDBJ databases">
        <title>Draft genome sequence of Ulvibacter marinus type strain NBRC 109484.</title>
        <authorList>
            <person name="Kawano K."/>
            <person name="Ushijima N."/>
            <person name="Kihara M."/>
            <person name="Itoh H."/>
        </authorList>
    </citation>
    <scope>NUCLEOTIDE SEQUENCE [LARGE SCALE GENOMIC DNA]</scope>
    <source>
        <strain evidence="1 2">NBRC 109484</strain>
    </source>
</reference>
<dbReference type="OrthoDB" id="5511471at2"/>
<keyword evidence="2" id="KW-1185">Reference proteome</keyword>
<comment type="caution">
    <text evidence="1">The sequence shown here is derived from an EMBL/GenBank/DDBJ whole genome shotgun (WGS) entry which is preliminary data.</text>
</comment>
<name>A0A5J4J212_9FLAO</name>
<evidence type="ECO:0008006" key="3">
    <source>
        <dbReference type="Google" id="ProtNLM"/>
    </source>
</evidence>
<proteinExistence type="predicted"/>
<dbReference type="AlphaFoldDB" id="A0A5J4J212"/>